<dbReference type="GO" id="GO:0006897">
    <property type="term" value="P:endocytosis"/>
    <property type="evidence" value="ECO:0007669"/>
    <property type="project" value="TreeGrafter"/>
</dbReference>
<sequence length="608" mass="68534">MNFKDLQFSLGKFSTSAYSHLARKNPLMKQDTKALSNWIFEERNELYVMRMLAYHRTETNRAFVEWTKEERQDGKEADTRDLEDVGSKLAKLLDKQTEVEEAYAGKYQQYRRAIKAIREREDKLSDIREKKRVLQGRIQNLQKSSSKSPKLRDFTRELESLERDTHDREMEMGDFKRFALREAFYLRFNAMHEMAEKLAIIAGFGKYMVDLLDIEPTPAGQPHRRPYEKGPEIAQMLADCCIALDSWAPYEGQQRPTLAEDEPAATHELDDDDVKETTKDAGGLASTSSSDSAQPKKKDPPALPPRQSSISKSPLQDSSAGPSTSCDTQEQPSGYSAVELAQTTGDVKTDSETEVSLDQLDLYGPPPAYSDATNAQPSAPSSSTIMQNVTQQEQQQQQQQQQLEDSDQFSPRNTYEPDAHPQLLASPNPPPPPRMPPRVLRTSSQSDMHEEKVLDEQGGPIPSATSSVGSPAPFGTPISASAQLYTQSPQPYHAQMQMQQQQQQTPQQTPQQQYQSLYHQNSMASTVTTGSAPPYQSNYNQLYRQMSHRQRHQQPQIPYSQFQQQFRHTGGRVDAGGFRIPVHPSPSASSHPTAEEEKQALSERYGSN</sequence>
<evidence type="ECO:0000256" key="1">
    <source>
        <dbReference type="SAM" id="Coils"/>
    </source>
</evidence>
<feature type="compositionally biased region" description="Polar residues" evidence="2">
    <location>
        <begin position="514"/>
        <end position="544"/>
    </location>
</feature>
<feature type="region of interest" description="Disordered" evidence="2">
    <location>
        <begin position="253"/>
        <end position="608"/>
    </location>
</feature>
<keyword evidence="4" id="KW-1185">Reference proteome</keyword>
<reference evidence="3 4" key="1">
    <citation type="submission" date="2016-07" db="EMBL/GenBank/DDBJ databases">
        <title>Pervasive Adenine N6-methylation of Active Genes in Fungi.</title>
        <authorList>
            <consortium name="DOE Joint Genome Institute"/>
            <person name="Mondo S.J."/>
            <person name="Dannebaum R.O."/>
            <person name="Kuo R.C."/>
            <person name="Labutti K."/>
            <person name="Haridas S."/>
            <person name="Kuo A."/>
            <person name="Salamov A."/>
            <person name="Ahrendt S.R."/>
            <person name="Lipzen A."/>
            <person name="Sullivan W."/>
            <person name="Andreopoulos W.B."/>
            <person name="Clum A."/>
            <person name="Lindquist E."/>
            <person name="Daum C."/>
            <person name="Ramamoorthy G.K."/>
            <person name="Gryganskyi A."/>
            <person name="Culley D."/>
            <person name="Magnuson J.K."/>
            <person name="James T.Y."/>
            <person name="O'Malley M.A."/>
            <person name="Stajich J.E."/>
            <person name="Spatafora J.W."/>
            <person name="Visel A."/>
            <person name="Grigoriev I.V."/>
        </authorList>
    </citation>
    <scope>NUCLEOTIDE SEQUENCE [LARGE SCALE GENOMIC DNA]</scope>
    <source>
        <strain evidence="3 4">NRRL 2496</strain>
    </source>
</reference>
<gene>
    <name evidence="3" type="ORF">BCR43DRAFT_520467</name>
</gene>
<dbReference type="InterPro" id="IPR028245">
    <property type="entry name" value="PIL1/LSP1"/>
</dbReference>
<feature type="coiled-coil region" evidence="1">
    <location>
        <begin position="110"/>
        <end position="171"/>
    </location>
</feature>
<dbReference type="InParanoid" id="A0A1X2HUM6"/>
<comment type="caution">
    <text evidence="3">The sequence shown here is derived from an EMBL/GenBank/DDBJ whole genome shotgun (WGS) entry which is preliminary data.</text>
</comment>
<dbReference type="GO" id="GO:0005886">
    <property type="term" value="C:plasma membrane"/>
    <property type="evidence" value="ECO:0007669"/>
    <property type="project" value="TreeGrafter"/>
</dbReference>
<name>A0A1X2HUM6_SYNRA</name>
<feature type="compositionally biased region" description="Pro residues" evidence="2">
    <location>
        <begin position="427"/>
        <end position="436"/>
    </location>
</feature>
<dbReference type="PANTHER" id="PTHR31962">
    <property type="entry name" value="SPHINGOLIPID LONG CHAIN BASE-RESPONSIVE PROTEIN PIL1"/>
    <property type="match status" value="1"/>
</dbReference>
<evidence type="ECO:0000313" key="3">
    <source>
        <dbReference type="EMBL" id="ORZ03302.1"/>
    </source>
</evidence>
<dbReference type="STRING" id="13706.A0A1X2HUM6"/>
<evidence type="ECO:0000256" key="2">
    <source>
        <dbReference type="SAM" id="MobiDB-lite"/>
    </source>
</evidence>
<feature type="compositionally biased region" description="Low complexity" evidence="2">
    <location>
        <begin position="495"/>
        <end position="513"/>
    </location>
</feature>
<dbReference type="PANTHER" id="PTHR31962:SF1">
    <property type="entry name" value="SPHINGOLIPID LONG CHAIN BASE-RESPONSIVE PROTEIN PIL1"/>
    <property type="match status" value="1"/>
</dbReference>
<feature type="compositionally biased region" description="Low complexity" evidence="2">
    <location>
        <begin position="581"/>
        <end position="592"/>
    </location>
</feature>
<feature type="compositionally biased region" description="Acidic residues" evidence="2">
    <location>
        <begin position="259"/>
        <end position="274"/>
    </location>
</feature>
<dbReference type="GO" id="GO:0070941">
    <property type="term" value="P:eisosome assembly"/>
    <property type="evidence" value="ECO:0007669"/>
    <property type="project" value="TreeGrafter"/>
</dbReference>
<dbReference type="OrthoDB" id="5599269at2759"/>
<feature type="compositionally biased region" description="Polar residues" evidence="2">
    <location>
        <begin position="371"/>
        <end position="390"/>
    </location>
</feature>
<feature type="compositionally biased region" description="Low complexity" evidence="2">
    <location>
        <begin position="391"/>
        <end position="402"/>
    </location>
</feature>
<dbReference type="OMA" id="NAMHEMA"/>
<keyword evidence="1" id="KW-0175">Coiled coil</keyword>
<organism evidence="3 4">
    <name type="scientific">Syncephalastrum racemosum</name>
    <name type="common">Filamentous fungus</name>
    <dbReference type="NCBI Taxonomy" id="13706"/>
    <lineage>
        <taxon>Eukaryota</taxon>
        <taxon>Fungi</taxon>
        <taxon>Fungi incertae sedis</taxon>
        <taxon>Mucoromycota</taxon>
        <taxon>Mucoromycotina</taxon>
        <taxon>Mucoromycetes</taxon>
        <taxon>Mucorales</taxon>
        <taxon>Syncephalastraceae</taxon>
        <taxon>Syncephalastrum</taxon>
    </lineage>
</organism>
<dbReference type="GO" id="GO:0036286">
    <property type="term" value="C:eisosome filament"/>
    <property type="evidence" value="ECO:0007669"/>
    <property type="project" value="TreeGrafter"/>
</dbReference>
<dbReference type="EMBL" id="MCGN01000001">
    <property type="protein sequence ID" value="ORZ03302.1"/>
    <property type="molecule type" value="Genomic_DNA"/>
</dbReference>
<feature type="compositionally biased region" description="Polar residues" evidence="2">
    <location>
        <begin position="478"/>
        <end position="490"/>
    </location>
</feature>
<dbReference type="Gene3D" id="1.20.1270.60">
    <property type="entry name" value="Arfaptin homology (AH) domain/BAR domain"/>
    <property type="match status" value="1"/>
</dbReference>
<dbReference type="InterPro" id="IPR027267">
    <property type="entry name" value="AH/BAR_dom_sf"/>
</dbReference>
<proteinExistence type="predicted"/>
<evidence type="ECO:0000313" key="4">
    <source>
        <dbReference type="Proteomes" id="UP000242180"/>
    </source>
</evidence>
<protein>
    <submittedName>
        <fullName evidence="3">Eisosome component PIL1-domain-containing protein</fullName>
    </submittedName>
</protein>
<feature type="compositionally biased region" description="Polar residues" evidence="2">
    <location>
        <begin position="306"/>
        <end position="334"/>
    </location>
</feature>
<feature type="compositionally biased region" description="Low complexity" evidence="2">
    <location>
        <begin position="553"/>
        <end position="566"/>
    </location>
</feature>
<accession>A0A1X2HUM6</accession>
<dbReference type="Proteomes" id="UP000242180">
    <property type="component" value="Unassembled WGS sequence"/>
</dbReference>
<dbReference type="AlphaFoldDB" id="A0A1X2HUM6"/>
<dbReference type="Pfam" id="PF13805">
    <property type="entry name" value="Pil1"/>
    <property type="match status" value="1"/>
</dbReference>
<dbReference type="GO" id="GO:0008289">
    <property type="term" value="F:lipid binding"/>
    <property type="evidence" value="ECO:0007669"/>
    <property type="project" value="TreeGrafter"/>
</dbReference>